<evidence type="ECO:0000256" key="5">
    <source>
        <dbReference type="ARBA" id="ARBA00022840"/>
    </source>
</evidence>
<evidence type="ECO:0000256" key="4">
    <source>
        <dbReference type="ARBA" id="ARBA00022786"/>
    </source>
</evidence>
<feature type="domain" description="UBC core" evidence="11">
    <location>
        <begin position="30"/>
        <end position="183"/>
    </location>
</feature>
<keyword evidence="13" id="KW-1185">Reference proteome</keyword>
<keyword evidence="2" id="KW-0808">Transferase</keyword>
<dbReference type="Pfam" id="PF00179">
    <property type="entry name" value="UQ_con"/>
    <property type="match status" value="1"/>
</dbReference>
<dbReference type="PROSITE" id="PS00183">
    <property type="entry name" value="UBC_1"/>
    <property type="match status" value="1"/>
</dbReference>
<keyword evidence="4 9" id="KW-0833">Ubl conjugation pathway</keyword>
<dbReference type="GO" id="GO:0045116">
    <property type="term" value="P:protein neddylation"/>
    <property type="evidence" value="ECO:0007669"/>
    <property type="project" value="UniProtKB-ARBA"/>
</dbReference>
<dbReference type="Proteomes" id="UP000594454">
    <property type="component" value="Chromosome 1"/>
</dbReference>
<dbReference type="FunFam" id="3.10.110.10:FF:000033">
    <property type="entry name" value="NEDD8-conjugating enzyme UBE2F"/>
    <property type="match status" value="1"/>
</dbReference>
<dbReference type="OrthoDB" id="10249039at2759"/>
<dbReference type="GO" id="GO:0061654">
    <property type="term" value="F:NEDD8 conjugating enzyme activity"/>
    <property type="evidence" value="ECO:0007669"/>
    <property type="project" value="UniProtKB-EC"/>
</dbReference>
<dbReference type="InParanoid" id="A0A7R8YM60"/>
<dbReference type="InterPro" id="IPR000608">
    <property type="entry name" value="UBC"/>
</dbReference>
<evidence type="ECO:0000256" key="8">
    <source>
        <dbReference type="PROSITE-ProRule" id="PRU10133"/>
    </source>
</evidence>
<keyword evidence="5 9" id="KW-0067">ATP-binding</keyword>
<dbReference type="InterPro" id="IPR016135">
    <property type="entry name" value="UBQ-conjugating_enzyme/RWD"/>
</dbReference>
<dbReference type="PANTHER" id="PTHR24067">
    <property type="entry name" value="UBIQUITIN-CONJUGATING ENZYME E2"/>
    <property type="match status" value="1"/>
</dbReference>
<dbReference type="OMA" id="VMQYAKR"/>
<sequence length="184" mass="21096">MITLTRKLKRETPDSTSNGVNMENMKRASVRDRLLVKEVQEMEQTLPATCKVFFNDPNVLSEFTLTICPDEGFWKSGKFKFSVVVPEEYNMAPPKVKCLTKLWHPNISVTGDICLSLLRQNSIDGLGWAPTRKLKDVVWGLNSLFTDLLNFDDPLNSEAAEQYQRDKLEFQAKVREFVSLYASR</sequence>
<evidence type="ECO:0000256" key="10">
    <source>
        <dbReference type="SAM" id="MobiDB-lite"/>
    </source>
</evidence>
<dbReference type="AlphaFoldDB" id="A0A7R8YM60"/>
<feature type="active site" description="Glycyl thioester intermediate" evidence="8">
    <location>
        <position position="114"/>
    </location>
</feature>
<dbReference type="EMBL" id="LR899009">
    <property type="protein sequence ID" value="CAD7077142.1"/>
    <property type="molecule type" value="Genomic_DNA"/>
</dbReference>
<evidence type="ECO:0000256" key="1">
    <source>
        <dbReference type="ARBA" id="ARBA00005032"/>
    </source>
</evidence>
<evidence type="ECO:0000256" key="7">
    <source>
        <dbReference type="ARBA" id="ARBA00044047"/>
    </source>
</evidence>
<organism evidence="12 13">
    <name type="scientific">Hermetia illucens</name>
    <name type="common">Black soldier fly</name>
    <dbReference type="NCBI Taxonomy" id="343691"/>
    <lineage>
        <taxon>Eukaryota</taxon>
        <taxon>Metazoa</taxon>
        <taxon>Ecdysozoa</taxon>
        <taxon>Arthropoda</taxon>
        <taxon>Hexapoda</taxon>
        <taxon>Insecta</taxon>
        <taxon>Pterygota</taxon>
        <taxon>Neoptera</taxon>
        <taxon>Endopterygota</taxon>
        <taxon>Diptera</taxon>
        <taxon>Brachycera</taxon>
        <taxon>Stratiomyomorpha</taxon>
        <taxon>Stratiomyidae</taxon>
        <taxon>Hermetiinae</taxon>
        <taxon>Hermetia</taxon>
    </lineage>
</organism>
<evidence type="ECO:0000313" key="12">
    <source>
        <dbReference type="EMBL" id="CAD7077142.1"/>
    </source>
</evidence>
<dbReference type="SMART" id="SM00212">
    <property type="entry name" value="UBCc"/>
    <property type="match status" value="1"/>
</dbReference>
<evidence type="ECO:0000256" key="3">
    <source>
        <dbReference type="ARBA" id="ARBA00022741"/>
    </source>
</evidence>
<evidence type="ECO:0000256" key="2">
    <source>
        <dbReference type="ARBA" id="ARBA00022679"/>
    </source>
</evidence>
<evidence type="ECO:0000256" key="6">
    <source>
        <dbReference type="ARBA" id="ARBA00043698"/>
    </source>
</evidence>
<reference evidence="12 13" key="1">
    <citation type="submission" date="2020-11" db="EMBL/GenBank/DDBJ databases">
        <authorList>
            <person name="Wallbank WR R."/>
            <person name="Pardo Diaz C."/>
            <person name="Kozak K."/>
            <person name="Martin S."/>
            <person name="Jiggins C."/>
            <person name="Moest M."/>
            <person name="Warren A I."/>
            <person name="Generalovic N T."/>
            <person name="Byers J.R.P. K."/>
            <person name="Montejo-Kovacevich G."/>
            <person name="Yen C E."/>
        </authorList>
    </citation>
    <scope>NUCLEOTIDE SEQUENCE [LARGE SCALE GENOMIC DNA]</scope>
</reference>
<dbReference type="PROSITE" id="PS50127">
    <property type="entry name" value="UBC_2"/>
    <property type="match status" value="1"/>
</dbReference>
<keyword evidence="3 9" id="KW-0547">Nucleotide-binding</keyword>
<dbReference type="CDD" id="cd23794">
    <property type="entry name" value="UBCc_UBE2F_UBE2M"/>
    <property type="match status" value="1"/>
</dbReference>
<gene>
    <name evidence="12" type="ORF">HERILL_LOCUS515</name>
</gene>
<name>A0A7R8YM60_HERIL</name>
<dbReference type="InterPro" id="IPR050113">
    <property type="entry name" value="Ub_conjugating_enzyme"/>
</dbReference>
<comment type="catalytic activity">
    <reaction evidence="6">
        <text>[E1 NEDD8-activating enzyme]-S-[NEDD8 protein]-yl-L-cysteine + [E2 NEDD8-conjugating enzyme]-L-cysteine = [E1 NEDD8-activating enzyme]-L-cysteine + [E2 NEDD8-conjugating enzyme]-S-[NEDD8-protein]-yl-L-cysteine.</text>
        <dbReference type="EC" id="2.3.2.34"/>
    </reaction>
</comment>
<proteinExistence type="inferred from homology"/>
<feature type="region of interest" description="Disordered" evidence="10">
    <location>
        <begin position="1"/>
        <end position="21"/>
    </location>
</feature>
<comment type="similarity">
    <text evidence="9">Belongs to the ubiquitin-conjugating enzyme family.</text>
</comment>
<dbReference type="GO" id="GO:0005524">
    <property type="term" value="F:ATP binding"/>
    <property type="evidence" value="ECO:0007669"/>
    <property type="project" value="UniProtKB-UniRule"/>
</dbReference>
<protein>
    <recommendedName>
        <fullName evidence="7">E2 NEDD8-conjugating enzyme</fullName>
        <ecNumber evidence="7">2.3.2.34</ecNumber>
    </recommendedName>
</protein>
<dbReference type="EC" id="2.3.2.34" evidence="7"/>
<comment type="pathway">
    <text evidence="1">Protein modification; protein neddylation.</text>
</comment>
<evidence type="ECO:0000256" key="9">
    <source>
        <dbReference type="RuleBase" id="RU362109"/>
    </source>
</evidence>
<dbReference type="InterPro" id="IPR023313">
    <property type="entry name" value="UBQ-conjugating_AS"/>
</dbReference>
<evidence type="ECO:0000313" key="13">
    <source>
        <dbReference type="Proteomes" id="UP000594454"/>
    </source>
</evidence>
<dbReference type="SUPFAM" id="SSF54495">
    <property type="entry name" value="UBC-like"/>
    <property type="match status" value="1"/>
</dbReference>
<evidence type="ECO:0000259" key="11">
    <source>
        <dbReference type="PROSITE" id="PS50127"/>
    </source>
</evidence>
<accession>A0A7R8YM60</accession>
<dbReference type="Gene3D" id="3.10.110.10">
    <property type="entry name" value="Ubiquitin Conjugating Enzyme"/>
    <property type="match status" value="1"/>
</dbReference>